<organism evidence="1">
    <name type="scientific">marine metagenome</name>
    <dbReference type="NCBI Taxonomy" id="408172"/>
    <lineage>
        <taxon>unclassified sequences</taxon>
        <taxon>metagenomes</taxon>
        <taxon>ecological metagenomes</taxon>
    </lineage>
</organism>
<reference evidence="1" key="1">
    <citation type="submission" date="2018-05" db="EMBL/GenBank/DDBJ databases">
        <authorList>
            <person name="Lanie J.A."/>
            <person name="Ng W.-L."/>
            <person name="Kazmierczak K.M."/>
            <person name="Andrzejewski T.M."/>
            <person name="Davidsen T.M."/>
            <person name="Wayne K.J."/>
            <person name="Tettelin H."/>
            <person name="Glass J.I."/>
            <person name="Rusch D."/>
            <person name="Podicherti R."/>
            <person name="Tsui H.-C.T."/>
            <person name="Winkler M.E."/>
        </authorList>
    </citation>
    <scope>NUCLEOTIDE SEQUENCE</scope>
</reference>
<accession>A0A383A719</accession>
<sequence length="33" mass="3715">MQAINVTIVRSDKRFFFQGTMSSSLFIVSTDST</sequence>
<dbReference type="AlphaFoldDB" id="A0A383A719"/>
<evidence type="ECO:0000313" key="1">
    <source>
        <dbReference type="EMBL" id="SVE03359.1"/>
    </source>
</evidence>
<name>A0A383A719_9ZZZZ</name>
<dbReference type="EMBL" id="UINC01189598">
    <property type="protein sequence ID" value="SVE03359.1"/>
    <property type="molecule type" value="Genomic_DNA"/>
</dbReference>
<gene>
    <name evidence="1" type="ORF">METZ01_LOCUS456213</name>
</gene>
<protein>
    <submittedName>
        <fullName evidence="1">Uncharacterized protein</fullName>
    </submittedName>
</protein>
<feature type="non-terminal residue" evidence="1">
    <location>
        <position position="33"/>
    </location>
</feature>
<proteinExistence type="predicted"/>